<evidence type="ECO:0000256" key="7">
    <source>
        <dbReference type="SAM" id="MobiDB-lite"/>
    </source>
</evidence>
<dbReference type="OrthoDB" id="441771at2759"/>
<organism evidence="8 9">
    <name type="scientific">Rhamnella rubrinervis</name>
    <dbReference type="NCBI Taxonomy" id="2594499"/>
    <lineage>
        <taxon>Eukaryota</taxon>
        <taxon>Viridiplantae</taxon>
        <taxon>Streptophyta</taxon>
        <taxon>Embryophyta</taxon>
        <taxon>Tracheophyta</taxon>
        <taxon>Spermatophyta</taxon>
        <taxon>Magnoliopsida</taxon>
        <taxon>eudicotyledons</taxon>
        <taxon>Gunneridae</taxon>
        <taxon>Pentapetalae</taxon>
        <taxon>rosids</taxon>
        <taxon>fabids</taxon>
        <taxon>Rosales</taxon>
        <taxon>Rhamnaceae</taxon>
        <taxon>rhamnoid group</taxon>
        <taxon>Rhamneae</taxon>
        <taxon>Rhamnella</taxon>
    </lineage>
</organism>
<feature type="region of interest" description="Disordered" evidence="7">
    <location>
        <begin position="1"/>
        <end position="37"/>
    </location>
</feature>
<dbReference type="GO" id="GO:0030490">
    <property type="term" value="P:maturation of SSU-rRNA"/>
    <property type="evidence" value="ECO:0007669"/>
    <property type="project" value="TreeGrafter"/>
</dbReference>
<keyword evidence="3" id="KW-0690">Ribosome biogenesis</keyword>
<dbReference type="InterPro" id="IPR007276">
    <property type="entry name" value="Nop14"/>
</dbReference>
<reference evidence="8" key="1">
    <citation type="submission" date="2020-03" db="EMBL/GenBank/DDBJ databases">
        <title>A high-quality chromosome-level genome assembly of a woody plant with both climbing and erect habits, Rhamnella rubrinervis.</title>
        <authorList>
            <person name="Lu Z."/>
            <person name="Yang Y."/>
            <person name="Zhu X."/>
            <person name="Sun Y."/>
        </authorList>
    </citation>
    <scope>NUCLEOTIDE SEQUENCE</scope>
    <source>
        <strain evidence="8">BYM</strain>
        <tissue evidence="8">Leaf</tissue>
    </source>
</reference>
<dbReference type="GO" id="GO:0032040">
    <property type="term" value="C:small-subunit processome"/>
    <property type="evidence" value="ECO:0007669"/>
    <property type="project" value="InterPro"/>
</dbReference>
<feature type="compositionally biased region" description="Acidic residues" evidence="7">
    <location>
        <begin position="144"/>
        <end position="158"/>
    </location>
</feature>
<gene>
    <name evidence="8" type="ORF">FNV43_RR26352</name>
</gene>
<feature type="compositionally biased region" description="Basic and acidic residues" evidence="7">
    <location>
        <begin position="277"/>
        <end position="288"/>
    </location>
</feature>
<feature type="compositionally biased region" description="Basic and acidic residues" evidence="7">
    <location>
        <begin position="482"/>
        <end position="491"/>
    </location>
</feature>
<feature type="region of interest" description="Disordered" evidence="7">
    <location>
        <begin position="136"/>
        <end position="190"/>
    </location>
</feature>
<dbReference type="AlphaFoldDB" id="A0A8K0GNP4"/>
<keyword evidence="5" id="KW-0539">Nucleus</keyword>
<comment type="subcellular location">
    <subcellularLocation>
        <location evidence="1">Nucleus</location>
        <location evidence="1">Nucleolus</location>
    </subcellularLocation>
</comment>
<evidence type="ECO:0000313" key="9">
    <source>
        <dbReference type="Proteomes" id="UP000796880"/>
    </source>
</evidence>
<dbReference type="Pfam" id="PF04147">
    <property type="entry name" value="Nop14"/>
    <property type="match status" value="1"/>
</dbReference>
<feature type="compositionally biased region" description="Acidic residues" evidence="7">
    <location>
        <begin position="394"/>
        <end position="419"/>
    </location>
</feature>
<comment type="similarity">
    <text evidence="2">Belongs to the NOP14 family.</text>
</comment>
<feature type="compositionally biased region" description="Basic and acidic residues" evidence="7">
    <location>
        <begin position="456"/>
        <end position="469"/>
    </location>
</feature>
<accession>A0A8K0GNP4</accession>
<dbReference type="EMBL" id="VOIH02000012">
    <property type="protein sequence ID" value="KAF3431621.1"/>
    <property type="molecule type" value="Genomic_DNA"/>
</dbReference>
<dbReference type="PANTHER" id="PTHR23183:SF0">
    <property type="entry name" value="NUCLEOLAR PROTEIN 14"/>
    <property type="match status" value="1"/>
</dbReference>
<evidence type="ECO:0000256" key="1">
    <source>
        <dbReference type="ARBA" id="ARBA00004604"/>
    </source>
</evidence>
<evidence type="ECO:0008006" key="10">
    <source>
        <dbReference type="Google" id="ProtNLM"/>
    </source>
</evidence>
<protein>
    <recommendedName>
        <fullName evidence="10">Nucleolar protein 14</fullName>
    </recommendedName>
</protein>
<sequence length="942" mass="108107">MAKTSKRTGAGGKKKKKSGPSAKAMKQQAPKSNPFESIWSRRKFDILGKKRKGEERRIGLARSRAIDKRKKTLLKEYEQSGKASVFVDKRIGEQNDELGEFDKAILRSQRAHQVKLNKKSKYNLSDGEEDDFEFEGVGALSERDDFEDEMLPDEDDKDGAETSNTNKESATLQQKILGRGEREVEENKHKTKKEVMEEIILKSKFFKAQKAKDKEENELLMEELDKNFLSVVQSKALLSLTEPGKMNALKALSNKTIPNEHNTKDELSTIQTLETSNQEKPDAYDKLVKVMSLEMRARPSDRTKTPEEIAQEEREQLERLEEERQKRMLATDDPSDEENEDVDKSSSQRPRSISGDDLGDSFLADNEPRTKKGWVDEILERRDADDNESKKDDSSEDFESAEDGSDEEESDEDNDEREEDLSMKDWEQSDDDNLETDLGAEEEEEIEDNDEDDDANENKMGRRESEKAQDINAVESSKRRKDSSDSKKLNADGKLPSAQLELPYLIEAPKSLEELCALLDSCSNADIILIINRIRASNAIRLAAENRKKMQVFYGVLLQYFAVLANKKPLNIELLDLLVKPLIEISTEIPYFAAICARQRILRTRTQLCEIIKNPETSCWPSSKTLFLLRLWSLIFPCSDFRHAVMTPAILLMSEYLMRCPIVLGRDIAVGSFLCSMILSVAKQSQKFCPEAIIFLRMMIMAAKDGKQMSNQDSQFCHHMELKALRPLLCLRECVNEFAPLNFLTVMDLPEDSSFFCSDNFKASVLMTVIETLRGYVNAYGQLSSFPEIFLPISTLLLEVALQENLPGALQEMCKDVAQLIKTRVDEQHILRRPLQMRKQKPVPIKMLTPKFEENYVKGRDYDPDRERVEMKKLKKRLKEERKGAVRELRKDNQFLFEVKAKDKAMMEAEKAENAVKVREFLQEQEHAFRSGQLGKGRKRRR</sequence>
<feature type="region of interest" description="Disordered" evidence="7">
    <location>
        <begin position="256"/>
        <end position="492"/>
    </location>
</feature>
<feature type="compositionally biased region" description="Basic and acidic residues" evidence="7">
    <location>
        <begin position="295"/>
        <end position="330"/>
    </location>
</feature>
<feature type="compositionally biased region" description="Basic residues" evidence="7">
    <location>
        <begin position="1"/>
        <end position="18"/>
    </location>
</feature>
<comment type="function">
    <text evidence="6">Involved in nucleolar processing of pre-18S ribosomal RNA. Has a role in the nuclear export of 40S pre-ribosomal subunit to the cytoplasm.</text>
</comment>
<keyword evidence="4" id="KW-0698">rRNA processing</keyword>
<feature type="compositionally biased region" description="Basic and acidic residues" evidence="7">
    <location>
        <begin position="366"/>
        <end position="393"/>
    </location>
</feature>
<evidence type="ECO:0000313" key="8">
    <source>
        <dbReference type="EMBL" id="KAF3431621.1"/>
    </source>
</evidence>
<evidence type="ECO:0000256" key="5">
    <source>
        <dbReference type="ARBA" id="ARBA00023242"/>
    </source>
</evidence>
<dbReference type="Proteomes" id="UP000796880">
    <property type="component" value="Unassembled WGS sequence"/>
</dbReference>
<feature type="compositionally biased region" description="Basic and acidic residues" evidence="7">
    <location>
        <begin position="178"/>
        <end position="190"/>
    </location>
</feature>
<dbReference type="PANTHER" id="PTHR23183">
    <property type="entry name" value="NOP14"/>
    <property type="match status" value="1"/>
</dbReference>
<comment type="caution">
    <text evidence="8">The sequence shown here is derived from an EMBL/GenBank/DDBJ whole genome shotgun (WGS) entry which is preliminary data.</text>
</comment>
<name>A0A8K0GNP4_9ROSA</name>
<dbReference type="GO" id="GO:0030692">
    <property type="term" value="C:Noc4p-Nop14p complex"/>
    <property type="evidence" value="ECO:0007669"/>
    <property type="project" value="TreeGrafter"/>
</dbReference>
<feature type="compositionally biased region" description="Polar residues" evidence="7">
    <location>
        <begin position="161"/>
        <end position="174"/>
    </location>
</feature>
<evidence type="ECO:0000256" key="4">
    <source>
        <dbReference type="ARBA" id="ARBA00022552"/>
    </source>
</evidence>
<evidence type="ECO:0000256" key="3">
    <source>
        <dbReference type="ARBA" id="ARBA00022517"/>
    </source>
</evidence>
<evidence type="ECO:0000256" key="6">
    <source>
        <dbReference type="ARBA" id="ARBA00024695"/>
    </source>
</evidence>
<proteinExistence type="inferred from homology"/>
<evidence type="ECO:0000256" key="2">
    <source>
        <dbReference type="ARBA" id="ARBA00007466"/>
    </source>
</evidence>
<keyword evidence="9" id="KW-1185">Reference proteome</keyword>
<feature type="compositionally biased region" description="Acidic residues" evidence="7">
    <location>
        <begin position="428"/>
        <end position="455"/>
    </location>
</feature>